<evidence type="ECO:0000313" key="3">
    <source>
        <dbReference type="EMBL" id="KAH3811840.1"/>
    </source>
</evidence>
<dbReference type="EMBL" id="JAIWYP010000006">
    <property type="protein sequence ID" value="KAH3811840.1"/>
    <property type="molecule type" value="Genomic_DNA"/>
</dbReference>
<reference evidence="3" key="2">
    <citation type="submission" date="2020-11" db="EMBL/GenBank/DDBJ databases">
        <authorList>
            <person name="McCartney M.A."/>
            <person name="Auch B."/>
            <person name="Kono T."/>
            <person name="Mallez S."/>
            <person name="Becker A."/>
            <person name="Gohl D.M."/>
            <person name="Silverstein K.A.T."/>
            <person name="Koren S."/>
            <person name="Bechman K.B."/>
            <person name="Herman A."/>
            <person name="Abrahante J.E."/>
            <person name="Garbe J."/>
        </authorList>
    </citation>
    <scope>NUCLEOTIDE SEQUENCE</scope>
    <source>
        <strain evidence="3">Duluth1</strain>
        <tissue evidence="3">Whole animal</tissue>
    </source>
</reference>
<gene>
    <name evidence="3" type="ORF">DPMN_140256</name>
</gene>
<dbReference type="Gene3D" id="3.30.710.10">
    <property type="entry name" value="Potassium Channel Kv1.1, Chain A"/>
    <property type="match status" value="1"/>
</dbReference>
<dbReference type="InterPro" id="IPR003131">
    <property type="entry name" value="T1-type_BTB"/>
</dbReference>
<dbReference type="Proteomes" id="UP000828390">
    <property type="component" value="Unassembled WGS sequence"/>
</dbReference>
<evidence type="ECO:0000259" key="2">
    <source>
        <dbReference type="Pfam" id="PF02214"/>
    </source>
</evidence>
<feature type="compositionally biased region" description="Low complexity" evidence="1">
    <location>
        <begin position="302"/>
        <end position="313"/>
    </location>
</feature>
<comment type="caution">
    <text evidence="3">The sequence shown here is derived from an EMBL/GenBank/DDBJ whole genome shotgun (WGS) entry which is preliminary data.</text>
</comment>
<feature type="domain" description="Potassium channel tetramerisation-type BTB" evidence="2">
    <location>
        <begin position="370"/>
        <end position="439"/>
    </location>
</feature>
<dbReference type="InterPro" id="IPR011333">
    <property type="entry name" value="SKP1/BTB/POZ_sf"/>
</dbReference>
<reference evidence="3" key="1">
    <citation type="journal article" date="2019" name="bioRxiv">
        <title>The Genome of the Zebra Mussel, Dreissena polymorpha: A Resource for Invasive Species Research.</title>
        <authorList>
            <person name="McCartney M.A."/>
            <person name="Auch B."/>
            <person name="Kono T."/>
            <person name="Mallez S."/>
            <person name="Zhang Y."/>
            <person name="Obille A."/>
            <person name="Becker A."/>
            <person name="Abrahante J.E."/>
            <person name="Garbe J."/>
            <person name="Badalamenti J.P."/>
            <person name="Herman A."/>
            <person name="Mangelson H."/>
            <person name="Liachko I."/>
            <person name="Sullivan S."/>
            <person name="Sone E.D."/>
            <person name="Koren S."/>
            <person name="Silverstein K.A.T."/>
            <person name="Beckman K.B."/>
            <person name="Gohl D.M."/>
        </authorList>
    </citation>
    <scope>NUCLEOTIDE SEQUENCE</scope>
    <source>
        <strain evidence="3">Duluth1</strain>
        <tissue evidence="3">Whole animal</tissue>
    </source>
</reference>
<protein>
    <recommendedName>
        <fullName evidence="2">Potassium channel tetramerisation-type BTB domain-containing protein</fullName>
    </recommendedName>
</protein>
<keyword evidence="4" id="KW-1185">Reference proteome</keyword>
<sequence>MTTSSLSNPDSIPTQQMLTIAEKSSDDLSRYSPKNSEITNLQECNNPGDETEHKTKNVTDASLVFSVKPGPSGLSSIATLEREASDTVLNKINSLSVEPIEDGASSFTDLNLNTIAASTLQFDQQTTTSFSGSETVLLTSISSAECSSFQCNSLPSSDGANHISPEEPGLFSKRFATDETFSFKCVPDFSEAMLRSPDQTFSVNISSPATSGITQSISNPVSIPTLATCAPFSFKSAPNFIETNFMSPDKTLTLDNSLSATTGTTSSLSNPVSIPTLATDAPFSFKCEPKFGEASLRNPDKTFTFDSSSSATTRRIQSPSNPGSTKTPVPVTSGQCHNASLDNNNAISSIAPVQVTVKETYAKKPDVLELFVGGTHRYTTLLSTMTQAKAGFLADIFLGKGNVPLHVLKDGSFFLDTDGESFKLIIEYLRDGRLPDMDVASTKGTSRCVELLLKSFQTARKYGLHEYLHDLDQYVHIQRFKELEANKNIVEFYAKQILWALNKTDLEQNGKFAILLKSTKTTVISAACCKHVCQFAPVDTVVYLTRDFSLRILSLLCQRLRCLGYNVSTNEESCVFRCSTHEEGDAGRKECTSRRHLLTWFCPL</sequence>
<dbReference type="GO" id="GO:0051260">
    <property type="term" value="P:protein homooligomerization"/>
    <property type="evidence" value="ECO:0007669"/>
    <property type="project" value="InterPro"/>
</dbReference>
<accession>A0A9D4G797</accession>
<evidence type="ECO:0000313" key="4">
    <source>
        <dbReference type="Proteomes" id="UP000828390"/>
    </source>
</evidence>
<feature type="region of interest" description="Disordered" evidence="1">
    <location>
        <begin position="298"/>
        <end position="332"/>
    </location>
</feature>
<organism evidence="3 4">
    <name type="scientific">Dreissena polymorpha</name>
    <name type="common">Zebra mussel</name>
    <name type="synonym">Mytilus polymorpha</name>
    <dbReference type="NCBI Taxonomy" id="45954"/>
    <lineage>
        <taxon>Eukaryota</taxon>
        <taxon>Metazoa</taxon>
        <taxon>Spiralia</taxon>
        <taxon>Lophotrochozoa</taxon>
        <taxon>Mollusca</taxon>
        <taxon>Bivalvia</taxon>
        <taxon>Autobranchia</taxon>
        <taxon>Heteroconchia</taxon>
        <taxon>Euheterodonta</taxon>
        <taxon>Imparidentia</taxon>
        <taxon>Neoheterodontei</taxon>
        <taxon>Myida</taxon>
        <taxon>Dreissenoidea</taxon>
        <taxon>Dreissenidae</taxon>
        <taxon>Dreissena</taxon>
    </lineage>
</organism>
<feature type="compositionally biased region" description="Polar residues" evidence="1">
    <location>
        <begin position="314"/>
        <end position="332"/>
    </location>
</feature>
<dbReference type="AlphaFoldDB" id="A0A9D4G797"/>
<evidence type="ECO:0000256" key="1">
    <source>
        <dbReference type="SAM" id="MobiDB-lite"/>
    </source>
</evidence>
<name>A0A9D4G797_DREPO</name>
<proteinExistence type="predicted"/>
<dbReference type="Pfam" id="PF02214">
    <property type="entry name" value="BTB_2"/>
    <property type="match status" value="1"/>
</dbReference>
<dbReference type="SUPFAM" id="SSF54695">
    <property type="entry name" value="POZ domain"/>
    <property type="match status" value="1"/>
</dbReference>